<name>A0A0C3EYY3_PILCF</name>
<keyword evidence="2" id="KW-1185">Reference proteome</keyword>
<dbReference type="OrthoDB" id="3318115at2759"/>
<organism evidence="1 2">
    <name type="scientific">Piloderma croceum (strain F 1598)</name>
    <dbReference type="NCBI Taxonomy" id="765440"/>
    <lineage>
        <taxon>Eukaryota</taxon>
        <taxon>Fungi</taxon>
        <taxon>Dikarya</taxon>
        <taxon>Basidiomycota</taxon>
        <taxon>Agaricomycotina</taxon>
        <taxon>Agaricomycetes</taxon>
        <taxon>Agaricomycetidae</taxon>
        <taxon>Atheliales</taxon>
        <taxon>Atheliaceae</taxon>
        <taxon>Piloderma</taxon>
    </lineage>
</organism>
<evidence type="ECO:0000313" key="2">
    <source>
        <dbReference type="Proteomes" id="UP000054166"/>
    </source>
</evidence>
<reference evidence="2" key="2">
    <citation type="submission" date="2015-01" db="EMBL/GenBank/DDBJ databases">
        <title>Evolutionary Origins and Diversification of the Mycorrhizal Mutualists.</title>
        <authorList>
            <consortium name="DOE Joint Genome Institute"/>
            <consortium name="Mycorrhizal Genomics Consortium"/>
            <person name="Kohler A."/>
            <person name="Kuo A."/>
            <person name="Nagy L.G."/>
            <person name="Floudas D."/>
            <person name="Copeland A."/>
            <person name="Barry K.W."/>
            <person name="Cichocki N."/>
            <person name="Veneault-Fourrey C."/>
            <person name="LaButti K."/>
            <person name="Lindquist E.A."/>
            <person name="Lipzen A."/>
            <person name="Lundell T."/>
            <person name="Morin E."/>
            <person name="Murat C."/>
            <person name="Riley R."/>
            <person name="Ohm R."/>
            <person name="Sun H."/>
            <person name="Tunlid A."/>
            <person name="Henrissat B."/>
            <person name="Grigoriev I.V."/>
            <person name="Hibbett D.S."/>
            <person name="Martin F."/>
        </authorList>
    </citation>
    <scope>NUCLEOTIDE SEQUENCE [LARGE SCALE GENOMIC DNA]</scope>
    <source>
        <strain evidence="2">F 1598</strain>
    </source>
</reference>
<proteinExistence type="predicted"/>
<dbReference type="EMBL" id="KN833022">
    <property type="protein sequence ID" value="KIM77750.1"/>
    <property type="molecule type" value="Genomic_DNA"/>
</dbReference>
<dbReference type="Proteomes" id="UP000054166">
    <property type="component" value="Unassembled WGS sequence"/>
</dbReference>
<sequence>MSSTALQSERKGLIRGEPKPLVWIACFMPVSNVEDLGDEVDRAQDNVLSHWRKDSSIVHFVTYGPSKKSNQGDVQQLERNMVNFAHDFYLDICINEQIIEKVLIVACGSGAYLAIKIVNFLKINGVKFQYDLDGFVREWRKFLAVDETSKLENKYSSLIR</sequence>
<reference evidence="1 2" key="1">
    <citation type="submission" date="2014-04" db="EMBL/GenBank/DDBJ databases">
        <authorList>
            <consortium name="DOE Joint Genome Institute"/>
            <person name="Kuo A."/>
            <person name="Tarkka M."/>
            <person name="Buscot F."/>
            <person name="Kohler A."/>
            <person name="Nagy L.G."/>
            <person name="Floudas D."/>
            <person name="Copeland A."/>
            <person name="Barry K.W."/>
            <person name="Cichocki N."/>
            <person name="Veneault-Fourrey C."/>
            <person name="LaButti K."/>
            <person name="Lindquist E.A."/>
            <person name="Lipzen A."/>
            <person name="Lundell T."/>
            <person name="Morin E."/>
            <person name="Murat C."/>
            <person name="Sun H."/>
            <person name="Tunlid A."/>
            <person name="Henrissat B."/>
            <person name="Grigoriev I.V."/>
            <person name="Hibbett D.S."/>
            <person name="Martin F."/>
            <person name="Nordberg H.P."/>
            <person name="Cantor M.N."/>
            <person name="Hua S.X."/>
        </authorList>
    </citation>
    <scope>NUCLEOTIDE SEQUENCE [LARGE SCALE GENOMIC DNA]</scope>
    <source>
        <strain evidence="1 2">F 1598</strain>
    </source>
</reference>
<accession>A0A0C3EYY3</accession>
<gene>
    <name evidence="1" type="ORF">PILCRDRAFT_614465</name>
</gene>
<dbReference type="AlphaFoldDB" id="A0A0C3EYY3"/>
<evidence type="ECO:0000313" key="1">
    <source>
        <dbReference type="EMBL" id="KIM77750.1"/>
    </source>
</evidence>
<dbReference type="InParanoid" id="A0A0C3EYY3"/>
<dbReference type="HOGENOM" id="CLU_1652839_0_0_1"/>
<protein>
    <submittedName>
        <fullName evidence="1">Uncharacterized protein</fullName>
    </submittedName>
</protein>